<comment type="caution">
    <text evidence="2">The sequence shown here is derived from an EMBL/GenBank/DDBJ whole genome shotgun (WGS) entry which is preliminary data.</text>
</comment>
<dbReference type="AlphaFoldDB" id="A0A2V5K265"/>
<dbReference type="Pfam" id="PF12670">
    <property type="entry name" value="DUF3792"/>
    <property type="match status" value="1"/>
</dbReference>
<proteinExistence type="predicted"/>
<keyword evidence="3" id="KW-1185">Reference proteome</keyword>
<feature type="transmembrane region" description="Helical" evidence="1">
    <location>
        <begin position="107"/>
        <end position="125"/>
    </location>
</feature>
<keyword evidence="1" id="KW-1133">Transmembrane helix</keyword>
<feature type="transmembrane region" description="Helical" evidence="1">
    <location>
        <begin position="20"/>
        <end position="41"/>
    </location>
</feature>
<dbReference type="Proteomes" id="UP000247476">
    <property type="component" value="Unassembled WGS sequence"/>
</dbReference>
<feature type="transmembrane region" description="Helical" evidence="1">
    <location>
        <begin position="77"/>
        <end position="95"/>
    </location>
</feature>
<reference evidence="2 3" key="1">
    <citation type="submission" date="2018-05" db="EMBL/GenBank/DDBJ databases">
        <title>Paenibacillus flagellatus sp. nov., isolated from selenium mineral soil.</title>
        <authorList>
            <person name="Dai X."/>
        </authorList>
    </citation>
    <scope>NUCLEOTIDE SEQUENCE [LARGE SCALE GENOMIC DNA]</scope>
    <source>
        <strain evidence="2 3">DXL2</strain>
    </source>
</reference>
<dbReference type="NCBIfam" id="TIGR04086">
    <property type="entry name" value="TIGR04086_membr"/>
    <property type="match status" value="1"/>
</dbReference>
<keyword evidence="1" id="KW-0812">Transmembrane</keyword>
<dbReference type="RefSeq" id="WP_110841358.1">
    <property type="nucleotide sequence ID" value="NZ_QJVJ01000007.1"/>
</dbReference>
<organism evidence="2 3">
    <name type="scientific">Paenibacillus flagellatus</name>
    <dbReference type="NCBI Taxonomy" id="2211139"/>
    <lineage>
        <taxon>Bacteria</taxon>
        <taxon>Bacillati</taxon>
        <taxon>Bacillota</taxon>
        <taxon>Bacilli</taxon>
        <taxon>Bacillales</taxon>
        <taxon>Paenibacillaceae</taxon>
        <taxon>Paenibacillus</taxon>
    </lineage>
</organism>
<protein>
    <submittedName>
        <fullName evidence="2">TIGR04086 family membrane protein</fullName>
    </submittedName>
</protein>
<keyword evidence="1" id="KW-0472">Membrane</keyword>
<sequence>MNPISKLPRIRITSPLLSGIVNAFVWLCVGAVVTSLLLTMTDTSEESVTTATFVIHGIASLFGGFSSGKRAGSRGWYHGAILGILYTAIVVLVGFLGFDAGIGQDTAILLALSVPAGALGGMIGVNTKK</sequence>
<gene>
    <name evidence="2" type="ORF">DLM86_16135</name>
</gene>
<dbReference type="InterPro" id="IPR023804">
    <property type="entry name" value="DUF3792_TM"/>
</dbReference>
<evidence type="ECO:0000313" key="3">
    <source>
        <dbReference type="Proteomes" id="UP000247476"/>
    </source>
</evidence>
<accession>A0A2V5K265</accession>
<evidence type="ECO:0000313" key="2">
    <source>
        <dbReference type="EMBL" id="PYI53315.1"/>
    </source>
</evidence>
<dbReference type="OrthoDB" id="2381657at2"/>
<name>A0A2V5K265_9BACL</name>
<feature type="transmembrane region" description="Helical" evidence="1">
    <location>
        <begin position="47"/>
        <end position="65"/>
    </location>
</feature>
<dbReference type="EMBL" id="QJVJ01000007">
    <property type="protein sequence ID" value="PYI53315.1"/>
    <property type="molecule type" value="Genomic_DNA"/>
</dbReference>
<evidence type="ECO:0000256" key="1">
    <source>
        <dbReference type="SAM" id="Phobius"/>
    </source>
</evidence>